<sequence length="325" mass="36838">MENLVSFIVRRILIMIPMMVIVSIICFTITELQPGDFLSQYLDNPRISPEQIEALKRELGLDKPAYYRYFLWVRNIVTKLDFGYSFSYQRPVFELIWERMGWTVGISLMTILLQWLIAIPLGIFSAFRPYSFWDYTFAVIAFIGISIPEFFLALILMYFALNAGYTYIGGLFSPEFIGAPWSLAKFIDLLKHLWIPLIVIGVSGVGGLYRIMRANLLDTIGSPFITALRARGLDEAVIKRHAVKNALNPLVSIAGMELPNVFSGTIIASIVLNLPTIGPFFYNALLNHDQYLVMSFLMFIAFITQIGNLLADIALALLDPRIRIA</sequence>
<dbReference type="PROSITE" id="PS50928">
    <property type="entry name" value="ABC_TM1"/>
    <property type="match status" value="1"/>
</dbReference>
<feature type="transmembrane region" description="Helical" evidence="7">
    <location>
        <begin position="12"/>
        <end position="30"/>
    </location>
</feature>
<evidence type="ECO:0000259" key="8">
    <source>
        <dbReference type="PROSITE" id="PS50928"/>
    </source>
</evidence>
<feature type="transmembrane region" description="Helical" evidence="7">
    <location>
        <begin position="135"/>
        <end position="161"/>
    </location>
</feature>
<dbReference type="GO" id="GO:0055085">
    <property type="term" value="P:transmembrane transport"/>
    <property type="evidence" value="ECO:0007669"/>
    <property type="project" value="InterPro"/>
</dbReference>
<dbReference type="Pfam" id="PF00528">
    <property type="entry name" value="BPD_transp_1"/>
    <property type="match status" value="1"/>
</dbReference>
<dbReference type="KEGG" id="fia:NA23_05135"/>
<feature type="transmembrane region" description="Helical" evidence="7">
    <location>
        <begin position="100"/>
        <end position="123"/>
    </location>
</feature>
<name>A0AAI8GE54_FERIS</name>
<feature type="transmembrane region" description="Helical" evidence="7">
    <location>
        <begin position="261"/>
        <end position="282"/>
    </location>
</feature>
<keyword evidence="10" id="KW-1185">Reference proteome</keyword>
<feature type="transmembrane region" description="Helical" evidence="7">
    <location>
        <begin position="294"/>
        <end position="318"/>
    </location>
</feature>
<evidence type="ECO:0000256" key="3">
    <source>
        <dbReference type="ARBA" id="ARBA00022475"/>
    </source>
</evidence>
<dbReference type="Gene3D" id="1.10.3720.10">
    <property type="entry name" value="MetI-like"/>
    <property type="match status" value="1"/>
</dbReference>
<keyword evidence="4 7" id="KW-0812">Transmembrane</keyword>
<dbReference type="PANTHER" id="PTHR30465:SF43">
    <property type="entry name" value="OLIGOPEPTIDE ABC TRANSPORTER, PERMEASE PROTEIN"/>
    <property type="match status" value="1"/>
</dbReference>
<evidence type="ECO:0000256" key="2">
    <source>
        <dbReference type="ARBA" id="ARBA00022448"/>
    </source>
</evidence>
<evidence type="ECO:0000313" key="9">
    <source>
        <dbReference type="EMBL" id="AMW33715.2"/>
    </source>
</evidence>
<dbReference type="Pfam" id="PF19300">
    <property type="entry name" value="BPD_transp_1_N"/>
    <property type="match status" value="1"/>
</dbReference>
<dbReference type="Proteomes" id="UP000093740">
    <property type="component" value="Chromosome"/>
</dbReference>
<proteinExistence type="inferred from homology"/>
<dbReference type="CDD" id="cd06261">
    <property type="entry name" value="TM_PBP2"/>
    <property type="match status" value="1"/>
</dbReference>
<gene>
    <name evidence="9" type="ORF">NA23_05135</name>
</gene>
<accession>A0AAI8GE54</accession>
<dbReference type="RefSeq" id="WP_231882343.1">
    <property type="nucleotide sequence ID" value="NZ_CP014334.2"/>
</dbReference>
<evidence type="ECO:0000256" key="1">
    <source>
        <dbReference type="ARBA" id="ARBA00004651"/>
    </source>
</evidence>
<evidence type="ECO:0000256" key="6">
    <source>
        <dbReference type="ARBA" id="ARBA00023136"/>
    </source>
</evidence>
<dbReference type="InterPro" id="IPR035906">
    <property type="entry name" value="MetI-like_sf"/>
</dbReference>
<dbReference type="AlphaFoldDB" id="A0AAI8GE54"/>
<dbReference type="GO" id="GO:0005886">
    <property type="term" value="C:plasma membrane"/>
    <property type="evidence" value="ECO:0007669"/>
    <property type="project" value="UniProtKB-SubCell"/>
</dbReference>
<dbReference type="InterPro" id="IPR045621">
    <property type="entry name" value="BPD_transp_1_N"/>
</dbReference>
<feature type="domain" description="ABC transmembrane type-1" evidence="8">
    <location>
        <begin position="100"/>
        <end position="311"/>
    </location>
</feature>
<dbReference type="PANTHER" id="PTHR30465">
    <property type="entry name" value="INNER MEMBRANE ABC TRANSPORTER"/>
    <property type="match status" value="1"/>
</dbReference>
<keyword evidence="6 7" id="KW-0472">Membrane</keyword>
<evidence type="ECO:0000256" key="5">
    <source>
        <dbReference type="ARBA" id="ARBA00022989"/>
    </source>
</evidence>
<keyword evidence="3" id="KW-1003">Cell membrane</keyword>
<comment type="similarity">
    <text evidence="7">Belongs to the binding-protein-dependent transport system permease family.</text>
</comment>
<comment type="subcellular location">
    <subcellularLocation>
        <location evidence="1 7">Cell membrane</location>
        <topology evidence="1 7">Multi-pass membrane protein</topology>
    </subcellularLocation>
</comment>
<evidence type="ECO:0000313" key="10">
    <source>
        <dbReference type="Proteomes" id="UP000093740"/>
    </source>
</evidence>
<protein>
    <submittedName>
        <fullName evidence="9">ABC transporter permease</fullName>
    </submittedName>
</protein>
<evidence type="ECO:0000256" key="4">
    <source>
        <dbReference type="ARBA" id="ARBA00022692"/>
    </source>
</evidence>
<dbReference type="EMBL" id="CP014334">
    <property type="protein sequence ID" value="AMW33715.2"/>
    <property type="molecule type" value="Genomic_DNA"/>
</dbReference>
<dbReference type="SUPFAM" id="SSF161098">
    <property type="entry name" value="MetI-like"/>
    <property type="match status" value="1"/>
</dbReference>
<reference evidence="9 10" key="1">
    <citation type="journal article" date="2015" name="Stand. Genomic Sci.">
        <title>Genome sequence of a native-feather degrading extremely thermophilic Eubacterium, Fervidobacterium islandicum AW-1.</title>
        <authorList>
            <person name="Lee Y.J."/>
            <person name="Jeong H."/>
            <person name="Park G.S."/>
            <person name="Kwak Y."/>
            <person name="Lee S.J."/>
            <person name="Lee S.J."/>
            <person name="Park M.K."/>
            <person name="Kim J.Y."/>
            <person name="Kang H.K."/>
            <person name="Shin J.H."/>
            <person name="Lee D.W."/>
        </authorList>
    </citation>
    <scope>NUCLEOTIDE SEQUENCE [LARGE SCALE GENOMIC DNA]</scope>
    <source>
        <strain evidence="9 10">AW-1</strain>
    </source>
</reference>
<feature type="transmembrane region" description="Helical" evidence="7">
    <location>
        <begin position="193"/>
        <end position="212"/>
    </location>
</feature>
<keyword evidence="2 7" id="KW-0813">Transport</keyword>
<keyword evidence="5 7" id="KW-1133">Transmembrane helix</keyword>
<dbReference type="InterPro" id="IPR000515">
    <property type="entry name" value="MetI-like"/>
</dbReference>
<evidence type="ECO:0000256" key="7">
    <source>
        <dbReference type="RuleBase" id="RU363032"/>
    </source>
</evidence>
<organism evidence="9 10">
    <name type="scientific">Fervidobacterium islandicum</name>
    <dbReference type="NCBI Taxonomy" id="2423"/>
    <lineage>
        <taxon>Bacteria</taxon>
        <taxon>Thermotogati</taxon>
        <taxon>Thermotogota</taxon>
        <taxon>Thermotogae</taxon>
        <taxon>Thermotogales</taxon>
        <taxon>Fervidobacteriaceae</taxon>
        <taxon>Fervidobacterium</taxon>
    </lineage>
</organism>